<reference evidence="5" key="1">
    <citation type="submission" date="2025-05" db="UniProtKB">
        <authorList>
            <consortium name="RefSeq"/>
        </authorList>
    </citation>
    <scope>NUCLEOTIDE SEQUENCE [LARGE SCALE GENOMIC DNA]</scope>
</reference>
<dbReference type="InterPro" id="IPR055306">
    <property type="entry name" value="NBPF"/>
</dbReference>
<keyword evidence="5" id="KW-1185">Reference proteome</keyword>
<evidence type="ECO:0000256" key="2">
    <source>
        <dbReference type="SAM" id="MobiDB-lite"/>
    </source>
</evidence>
<dbReference type="PANTHER" id="PTHR14199:SF29">
    <property type="entry name" value="NEUROBLASTOMA BREAKPOINT FAMILY MEMBER 4-RELATED"/>
    <property type="match status" value="1"/>
</dbReference>
<evidence type="ECO:0000313" key="5">
    <source>
        <dbReference type="Proteomes" id="UP001652583"/>
    </source>
</evidence>
<sequence>MTSVIVLVCLCVFQQLGDLPWPNSPGASARFQPFRTQLTPGIHGAPTSQHCQGVQRKRLASVATTHYVLASGGNRGNFTKSRRVILSIMTSDGLSSSLLLTLQCCGVLFKLFPMSPALPLLPHVTMAAPFDPVSDPGTEMSLLELNQELQSKLEASQQDFRDLREKFLVSEATAYSLANQLQKYKCEELKDIIESVLGETLQCKQGKLAETLTEKLRQYHILIKAQAEELTQLWQKLREGREVSEPLDQHLRDLLTHDDPERSQGQGFQEQVAEGRRLAERLARQLSPEEEEEEEEDEDEQAEESLTTSMELPEAEKKEVLQDTLNECVLTPSIGQEGRDCYQPYRDGTFPSDKQEFGSALDVACECSHSKGDETPPGSPDNQMGHEGLKGRESDAPRLSRLLLEVVEEEITWGSLDERYWTYSVLPDLSDSYWPYRSTAIFFPEELEVSSALEMAKNQTHQEEEQDQDLTCARLGRELPESAEQDVQQDSLDERYLTYSALPDPSDSPWTHRRANINSYEDLDVCPALEIANNHNDLCDEEDQDPTCPSNTRLCRELPVAPEDEVPQDSVGECNLTPSFGHDLSDTYRPYRSASFTFDKQEVFLGVDVDAPMQVPGPQGPSSGNLTFPRTEVQALQAPPQSNTQVANSVPGQPDQQLACGDRRARLRPSPAIRRLAATMVSGSQRPLFQEQGLEASMGVKNPPKLEGDAAEGSVANQCAGQVFGHVNALGVMKQKMIKRKVQFGEGRFACRFRGLQA</sequence>
<comment type="similarity">
    <text evidence="1">Belongs to the NBPF family.</text>
</comment>
<gene>
    <name evidence="6" type="primary">LOC113599164</name>
</gene>
<evidence type="ECO:0000256" key="1">
    <source>
        <dbReference type="ARBA" id="ARBA00038417"/>
    </source>
</evidence>
<dbReference type="Proteomes" id="UP001652583">
    <property type="component" value="Chromosome C1"/>
</dbReference>
<feature type="domain" description="Olduvai" evidence="4">
    <location>
        <begin position="381"/>
        <end position="473"/>
    </location>
</feature>
<reference evidence="6" key="2">
    <citation type="submission" date="2025-08" db="UniProtKB">
        <authorList>
            <consortium name="RefSeq"/>
        </authorList>
    </citation>
    <scope>IDENTIFICATION</scope>
    <source>
        <tissue evidence="6">Blood</tissue>
    </source>
</reference>
<dbReference type="PROSITE" id="PS51316">
    <property type="entry name" value="ODV"/>
    <property type="match status" value="3"/>
</dbReference>
<feature type="domain" description="Olduvai" evidence="4">
    <location>
        <begin position="309"/>
        <end position="380"/>
    </location>
</feature>
<feature type="chain" id="PRO_5046848553" evidence="3">
    <location>
        <begin position="18"/>
        <end position="758"/>
    </location>
</feature>
<keyword evidence="3" id="KW-0732">Signal</keyword>
<dbReference type="Pfam" id="PF06758">
    <property type="entry name" value="Olduvai"/>
    <property type="match status" value="4"/>
</dbReference>
<feature type="region of interest" description="Disordered" evidence="2">
    <location>
        <begin position="284"/>
        <end position="314"/>
    </location>
</feature>
<dbReference type="RefSeq" id="XP_053070805.1">
    <property type="nucleotide sequence ID" value="XM_053214830.1"/>
</dbReference>
<proteinExistence type="inferred from homology"/>
<feature type="domain" description="Olduvai" evidence="4">
    <location>
        <begin position="533"/>
        <end position="630"/>
    </location>
</feature>
<evidence type="ECO:0000256" key="3">
    <source>
        <dbReference type="SAM" id="SignalP"/>
    </source>
</evidence>
<feature type="signal peptide" evidence="3">
    <location>
        <begin position="1"/>
        <end position="17"/>
    </location>
</feature>
<dbReference type="PANTHER" id="PTHR14199">
    <property type="entry name" value="NEUROBLASTOMA BREAKPOINT FAMILY MEMBER 6-LIKE PROTEIN"/>
    <property type="match status" value="1"/>
</dbReference>
<feature type="region of interest" description="Disordered" evidence="2">
    <location>
        <begin position="368"/>
        <end position="394"/>
    </location>
</feature>
<accession>A0ABM3PGJ9</accession>
<feature type="compositionally biased region" description="Acidic residues" evidence="2">
    <location>
        <begin position="288"/>
        <end position="303"/>
    </location>
</feature>
<evidence type="ECO:0000313" key="6">
    <source>
        <dbReference type="RefSeq" id="XP_053070805.1"/>
    </source>
</evidence>
<organism evidence="5 6">
    <name type="scientific">Acinonyx jubatus</name>
    <name type="common">Cheetah</name>
    <dbReference type="NCBI Taxonomy" id="32536"/>
    <lineage>
        <taxon>Eukaryota</taxon>
        <taxon>Metazoa</taxon>
        <taxon>Chordata</taxon>
        <taxon>Craniata</taxon>
        <taxon>Vertebrata</taxon>
        <taxon>Euteleostomi</taxon>
        <taxon>Mammalia</taxon>
        <taxon>Eutheria</taxon>
        <taxon>Laurasiatheria</taxon>
        <taxon>Carnivora</taxon>
        <taxon>Feliformia</taxon>
        <taxon>Felidae</taxon>
        <taxon>Felinae</taxon>
        <taxon>Acinonyx</taxon>
    </lineage>
</organism>
<evidence type="ECO:0000259" key="4">
    <source>
        <dbReference type="PROSITE" id="PS51316"/>
    </source>
</evidence>
<dbReference type="GeneID" id="113599164"/>
<dbReference type="SMART" id="SM01148">
    <property type="entry name" value="DUF1220"/>
    <property type="match status" value="4"/>
</dbReference>
<dbReference type="InterPro" id="IPR010630">
    <property type="entry name" value="Olduvai_dom"/>
</dbReference>
<name>A0ABM3PGJ9_ACIJB</name>
<protein>
    <submittedName>
        <fullName evidence="6">LOW QUALITY PROTEIN: neuroblastoma breakpoint family member 6</fullName>
    </submittedName>
</protein>